<comment type="caution">
    <text evidence="1">The sequence shown here is derived from an EMBL/GenBank/DDBJ whole genome shotgun (WGS) entry which is preliminary data.</text>
</comment>
<organism evidence="1 2">
    <name type="scientific">Haematococcus lacustris</name>
    <name type="common">Green alga</name>
    <name type="synonym">Haematococcus pluvialis</name>
    <dbReference type="NCBI Taxonomy" id="44745"/>
    <lineage>
        <taxon>Eukaryota</taxon>
        <taxon>Viridiplantae</taxon>
        <taxon>Chlorophyta</taxon>
        <taxon>core chlorophytes</taxon>
        <taxon>Chlorophyceae</taxon>
        <taxon>CS clade</taxon>
        <taxon>Chlamydomonadales</taxon>
        <taxon>Haematococcaceae</taxon>
        <taxon>Haematococcus</taxon>
    </lineage>
</organism>
<gene>
    <name evidence="1" type="ORF">HaLaN_13750</name>
</gene>
<evidence type="ECO:0000313" key="1">
    <source>
        <dbReference type="EMBL" id="GFH17177.1"/>
    </source>
</evidence>
<dbReference type="Proteomes" id="UP000485058">
    <property type="component" value="Unassembled WGS sequence"/>
</dbReference>
<evidence type="ECO:0000313" key="2">
    <source>
        <dbReference type="Proteomes" id="UP000485058"/>
    </source>
</evidence>
<dbReference type="EMBL" id="BLLF01001108">
    <property type="protein sequence ID" value="GFH17177.1"/>
    <property type="molecule type" value="Genomic_DNA"/>
</dbReference>
<dbReference type="AlphaFoldDB" id="A0A699Z3J0"/>
<keyword evidence="2" id="KW-1185">Reference proteome</keyword>
<accession>A0A699Z3J0</accession>
<name>A0A699Z3J0_HAELA</name>
<sequence>MATEGVSARAGQMASVEMGPMAAVLTALQQAGQAQHLPAELSMVARGSTEQQLGGGDKAWASRWTVDQGRALRGCVGSAREEIWTNAVVASPPQTALPGVGNNEGSVRGCQARKSHASGSSTSAWPTTRPFAPPPHAFSLLFPLPFLPSLVRELVLTSPLLPLPSPSPSLLLLLSLELLLAASVPILEAAPLPGSLPGLPQGTAATAQ</sequence>
<protein>
    <submittedName>
        <fullName evidence="1">Uncharacterized protein</fullName>
    </submittedName>
</protein>
<proteinExistence type="predicted"/>
<reference evidence="1 2" key="1">
    <citation type="submission" date="2020-02" db="EMBL/GenBank/DDBJ databases">
        <title>Draft genome sequence of Haematococcus lacustris strain NIES-144.</title>
        <authorList>
            <person name="Morimoto D."/>
            <person name="Nakagawa S."/>
            <person name="Yoshida T."/>
            <person name="Sawayama S."/>
        </authorList>
    </citation>
    <scope>NUCLEOTIDE SEQUENCE [LARGE SCALE GENOMIC DNA]</scope>
    <source>
        <strain evidence="1 2">NIES-144</strain>
    </source>
</reference>